<evidence type="ECO:0000259" key="14">
    <source>
        <dbReference type="PROSITE" id="PS50109"/>
    </source>
</evidence>
<dbReference type="SUPFAM" id="SSF55874">
    <property type="entry name" value="ATPase domain of HSP90 chaperone/DNA topoisomerase II/histidine kinase"/>
    <property type="match status" value="1"/>
</dbReference>
<evidence type="ECO:0000256" key="7">
    <source>
        <dbReference type="ARBA" id="ARBA00022741"/>
    </source>
</evidence>
<dbReference type="PANTHER" id="PTHR45569:SF1">
    <property type="entry name" value="SENSOR PROTEIN KDPD"/>
    <property type="match status" value="1"/>
</dbReference>
<sequence length="889" mass="94467">MPVSGDGRPDPEALLRAAAQEGRGRLKIFLGAAPGVGKTFEMLSEGAGRRRDGTDVVVGVVETHGRAETEALTRGHEIIPRLNVAYEGRALGEMDLDAVLARGPRLALVDELAHTNAPGSRHPKRYQDVEELLAAGIDVYSTLNIQHVESLNDIVASFTRVRVRETVPDSILEMAEIEVVDIPPDELIERLKAGKVYLPHEATRALSHFFSKSNLSALRELALRRAAQAVDTQMLEHVRALGVGGTWAGSDRIVVAINELPGADGLVRAAKRVADGLRGPWTALFIETPRTAHFSDAQHQRVAAVMTLATQLGAAVATVPATSVVEGIRGFLTDARATQLVVGKSRRSRWFEFLHGSVVDRLIRETPGVTVHVLPMEEGPGSSPVRRQSGNWGKPAGYLVTLLLVAFVTALASALFHILDLGNVALLYLLPVMAAASLFGLRTGLFAGIASSLAYNFFFLPPVGTLSVSNPENVVSIFVLLGVATATSQLTSRVRAQADMAAASARTNATLAGFLRQLSAINDASVAARMICDDVARLFDVETVLLTSSGGTSLTVQAASAPGYRLDTMDMAAANWASDNGTAAGKGSGTLAASEWLFQPLKAGGKALAVIGVAKENSGDPIRADQLPLLTSLIDQAALVLERLRLETEMRDVDAVRTRDRLRAALLSSVSHDLRTPLTAVIAAADQLDHGATPELIGTIKSESARLNRFVANLLDMARVEAGALKLNVEATDLSDAVAGAAHDARRALQGHDVRLQVSPSLPLVRVDAQLLHHCLLNLLDNAGRYGDPGTEIIVEGVHLYGQIRLSILDHGPGLPPGREAEVFETFRRLEGSDRAIGGTGLGLAIVKAFAEAMGMSVEAGNRDDGEGAAFTLVFPADLIVRNTSESHI</sequence>
<dbReference type="InterPro" id="IPR027417">
    <property type="entry name" value="P-loop_NTPase"/>
</dbReference>
<dbReference type="InterPro" id="IPR029016">
    <property type="entry name" value="GAF-like_dom_sf"/>
</dbReference>
<proteinExistence type="predicted"/>
<dbReference type="InterPro" id="IPR025201">
    <property type="entry name" value="KdpD_TM"/>
</dbReference>
<evidence type="ECO:0000256" key="8">
    <source>
        <dbReference type="ARBA" id="ARBA00022777"/>
    </source>
</evidence>
<comment type="subcellular location">
    <subcellularLocation>
        <location evidence="2">Membrane</location>
        <topology evidence="2">Multi-pass membrane protein</topology>
    </subcellularLocation>
</comment>
<evidence type="ECO:0000256" key="2">
    <source>
        <dbReference type="ARBA" id="ARBA00004141"/>
    </source>
</evidence>
<comment type="caution">
    <text evidence="15">The sequence shown here is derived from an EMBL/GenBank/DDBJ whole genome shotgun (WGS) entry which is preliminary data.</text>
</comment>
<dbReference type="CDD" id="cd01987">
    <property type="entry name" value="USP_KdpD-like"/>
    <property type="match status" value="1"/>
</dbReference>
<evidence type="ECO:0000313" key="16">
    <source>
        <dbReference type="Proteomes" id="UP000763641"/>
    </source>
</evidence>
<dbReference type="InterPro" id="IPR003852">
    <property type="entry name" value="Sig_transdc_His_kinase_KdpD_N"/>
</dbReference>
<dbReference type="RefSeq" id="WP_204199889.1">
    <property type="nucleotide sequence ID" value="NZ_JAFEMC010000005.1"/>
</dbReference>
<dbReference type="InterPro" id="IPR004358">
    <property type="entry name" value="Sig_transdc_His_kin-like_C"/>
</dbReference>
<protein>
    <recommendedName>
        <fullName evidence="3">histidine kinase</fullName>
        <ecNumber evidence="3">2.7.13.3</ecNumber>
    </recommendedName>
</protein>
<dbReference type="Pfam" id="PF02518">
    <property type="entry name" value="HATPase_c"/>
    <property type="match status" value="1"/>
</dbReference>
<evidence type="ECO:0000256" key="1">
    <source>
        <dbReference type="ARBA" id="ARBA00000085"/>
    </source>
</evidence>
<dbReference type="InterPro" id="IPR036890">
    <property type="entry name" value="HATPase_C_sf"/>
</dbReference>
<dbReference type="EMBL" id="JAFEMC010000005">
    <property type="protein sequence ID" value="MBM6577788.1"/>
    <property type="molecule type" value="Genomic_DNA"/>
</dbReference>
<dbReference type="SUPFAM" id="SSF47384">
    <property type="entry name" value="Homodimeric domain of signal transducing histidine kinase"/>
    <property type="match status" value="1"/>
</dbReference>
<dbReference type="InterPro" id="IPR052023">
    <property type="entry name" value="Histidine_kinase_KdpD"/>
</dbReference>
<keyword evidence="16" id="KW-1185">Reference proteome</keyword>
<keyword evidence="11" id="KW-0902">Two-component regulatory system</keyword>
<dbReference type="SUPFAM" id="SSF55781">
    <property type="entry name" value="GAF domain-like"/>
    <property type="match status" value="1"/>
</dbReference>
<evidence type="ECO:0000313" key="15">
    <source>
        <dbReference type="EMBL" id="MBM6577788.1"/>
    </source>
</evidence>
<dbReference type="Gene3D" id="1.10.287.130">
    <property type="match status" value="1"/>
</dbReference>
<evidence type="ECO:0000256" key="12">
    <source>
        <dbReference type="ARBA" id="ARBA00023136"/>
    </source>
</evidence>
<feature type="domain" description="Histidine kinase" evidence="14">
    <location>
        <begin position="669"/>
        <end position="879"/>
    </location>
</feature>
<dbReference type="InterPro" id="IPR014729">
    <property type="entry name" value="Rossmann-like_a/b/a_fold"/>
</dbReference>
<dbReference type="Gene3D" id="3.30.450.40">
    <property type="match status" value="1"/>
</dbReference>
<dbReference type="GO" id="GO:0016301">
    <property type="term" value="F:kinase activity"/>
    <property type="evidence" value="ECO:0007669"/>
    <property type="project" value="UniProtKB-KW"/>
</dbReference>
<evidence type="ECO:0000256" key="9">
    <source>
        <dbReference type="ARBA" id="ARBA00022840"/>
    </source>
</evidence>
<dbReference type="Pfam" id="PF02702">
    <property type="entry name" value="KdpD"/>
    <property type="match status" value="1"/>
</dbReference>
<evidence type="ECO:0000256" key="6">
    <source>
        <dbReference type="ARBA" id="ARBA00022692"/>
    </source>
</evidence>
<dbReference type="InterPro" id="IPR005467">
    <property type="entry name" value="His_kinase_dom"/>
</dbReference>
<keyword evidence="10 13" id="KW-1133">Transmembrane helix</keyword>
<keyword evidence="8 15" id="KW-0418">Kinase</keyword>
<evidence type="ECO:0000256" key="3">
    <source>
        <dbReference type="ARBA" id="ARBA00012438"/>
    </source>
</evidence>
<keyword evidence="5" id="KW-0808">Transferase</keyword>
<feature type="transmembrane region" description="Helical" evidence="13">
    <location>
        <begin position="426"/>
        <end position="454"/>
    </location>
</feature>
<evidence type="ECO:0000256" key="10">
    <source>
        <dbReference type="ARBA" id="ARBA00022989"/>
    </source>
</evidence>
<reference evidence="15 16" key="1">
    <citation type="submission" date="2020-12" db="EMBL/GenBank/DDBJ databases">
        <title>Sphingomonas sp.</title>
        <authorList>
            <person name="Kim M.K."/>
        </authorList>
    </citation>
    <scope>NUCLEOTIDE SEQUENCE [LARGE SCALE GENOMIC DNA]</scope>
    <source>
        <strain evidence="15 16">BT552</strain>
    </source>
</reference>
<feature type="transmembrane region" description="Helical" evidence="13">
    <location>
        <begin position="396"/>
        <end position="419"/>
    </location>
</feature>
<gene>
    <name evidence="15" type="ORF">ILT43_15505</name>
</gene>
<dbReference type="PRINTS" id="PR00344">
    <property type="entry name" value="BCTRLSENSOR"/>
</dbReference>
<organism evidence="15 16">
    <name type="scientific">Sphingomonas longa</name>
    <dbReference type="NCBI Taxonomy" id="2778730"/>
    <lineage>
        <taxon>Bacteria</taxon>
        <taxon>Pseudomonadati</taxon>
        <taxon>Pseudomonadota</taxon>
        <taxon>Alphaproteobacteria</taxon>
        <taxon>Sphingomonadales</taxon>
        <taxon>Sphingomonadaceae</taxon>
        <taxon>Sphingomonas</taxon>
    </lineage>
</organism>
<name>A0ABS2DBB6_9SPHN</name>
<dbReference type="Pfam" id="PF13493">
    <property type="entry name" value="DUF4118"/>
    <property type="match status" value="1"/>
</dbReference>
<dbReference type="Gene3D" id="1.20.120.620">
    <property type="entry name" value="Backbone structure of the membrane domain of e. Coli histidine kinase receptor kdpd"/>
    <property type="match status" value="1"/>
</dbReference>
<dbReference type="SMART" id="SM00388">
    <property type="entry name" value="HisKA"/>
    <property type="match status" value="1"/>
</dbReference>
<dbReference type="Gene3D" id="3.40.50.620">
    <property type="entry name" value="HUPs"/>
    <property type="match status" value="1"/>
</dbReference>
<comment type="catalytic activity">
    <reaction evidence="1">
        <text>ATP + protein L-histidine = ADP + protein N-phospho-L-histidine.</text>
        <dbReference type="EC" id="2.7.13.3"/>
    </reaction>
</comment>
<dbReference type="CDD" id="cd00075">
    <property type="entry name" value="HATPase"/>
    <property type="match status" value="1"/>
</dbReference>
<dbReference type="SMART" id="SM00387">
    <property type="entry name" value="HATPase_c"/>
    <property type="match status" value="1"/>
</dbReference>
<dbReference type="InterPro" id="IPR003594">
    <property type="entry name" value="HATPase_dom"/>
</dbReference>
<dbReference type="Gene3D" id="3.40.50.300">
    <property type="entry name" value="P-loop containing nucleotide triphosphate hydrolases"/>
    <property type="match status" value="1"/>
</dbReference>
<dbReference type="InterPro" id="IPR036097">
    <property type="entry name" value="HisK_dim/P_sf"/>
</dbReference>
<dbReference type="PROSITE" id="PS50109">
    <property type="entry name" value="HIS_KIN"/>
    <property type="match status" value="1"/>
</dbReference>
<keyword evidence="9" id="KW-0067">ATP-binding</keyword>
<dbReference type="Proteomes" id="UP000763641">
    <property type="component" value="Unassembled WGS sequence"/>
</dbReference>
<dbReference type="InterPro" id="IPR038318">
    <property type="entry name" value="KdpD_sf"/>
</dbReference>
<dbReference type="PANTHER" id="PTHR45569">
    <property type="entry name" value="SENSOR PROTEIN KDPD"/>
    <property type="match status" value="1"/>
</dbReference>
<keyword evidence="4" id="KW-0597">Phosphoprotein</keyword>
<dbReference type="Pfam" id="PF00512">
    <property type="entry name" value="HisKA"/>
    <property type="match status" value="1"/>
</dbReference>
<evidence type="ECO:0000256" key="13">
    <source>
        <dbReference type="SAM" id="Phobius"/>
    </source>
</evidence>
<evidence type="ECO:0000256" key="4">
    <source>
        <dbReference type="ARBA" id="ARBA00022553"/>
    </source>
</evidence>
<accession>A0ABS2DBB6</accession>
<dbReference type="Gene3D" id="3.30.565.10">
    <property type="entry name" value="Histidine kinase-like ATPase, C-terminal domain"/>
    <property type="match status" value="1"/>
</dbReference>
<dbReference type="SUPFAM" id="SSF52402">
    <property type="entry name" value="Adenine nucleotide alpha hydrolases-like"/>
    <property type="match status" value="1"/>
</dbReference>
<evidence type="ECO:0000256" key="11">
    <source>
        <dbReference type="ARBA" id="ARBA00023012"/>
    </source>
</evidence>
<dbReference type="InterPro" id="IPR003661">
    <property type="entry name" value="HisK_dim/P_dom"/>
</dbReference>
<dbReference type="CDD" id="cd00082">
    <property type="entry name" value="HisKA"/>
    <property type="match status" value="1"/>
</dbReference>
<dbReference type="EC" id="2.7.13.3" evidence="3"/>
<evidence type="ECO:0000256" key="5">
    <source>
        <dbReference type="ARBA" id="ARBA00022679"/>
    </source>
</evidence>
<keyword evidence="7" id="KW-0547">Nucleotide-binding</keyword>
<keyword evidence="6 13" id="KW-0812">Transmembrane</keyword>
<keyword evidence="12 13" id="KW-0472">Membrane</keyword>